<dbReference type="SUPFAM" id="SSF54534">
    <property type="entry name" value="FKBP-like"/>
    <property type="match status" value="1"/>
</dbReference>
<keyword evidence="10" id="KW-1185">Reference proteome</keyword>
<evidence type="ECO:0000256" key="4">
    <source>
        <dbReference type="PROSITE-ProRule" id="PRU00278"/>
    </source>
</evidence>
<feature type="region of interest" description="Disordered" evidence="6">
    <location>
        <begin position="30"/>
        <end position="71"/>
    </location>
</feature>
<dbReference type="Pfam" id="PF00639">
    <property type="entry name" value="Rotamase"/>
    <property type="match status" value="1"/>
</dbReference>
<dbReference type="Gene3D" id="3.10.50.40">
    <property type="match status" value="1"/>
</dbReference>
<organism evidence="9 10">
    <name type="scientific">Mycoemilia scoparia</name>
    <dbReference type="NCBI Taxonomy" id="417184"/>
    <lineage>
        <taxon>Eukaryota</taxon>
        <taxon>Fungi</taxon>
        <taxon>Fungi incertae sedis</taxon>
        <taxon>Zoopagomycota</taxon>
        <taxon>Kickxellomycotina</taxon>
        <taxon>Kickxellomycetes</taxon>
        <taxon>Kickxellales</taxon>
        <taxon>Kickxellaceae</taxon>
        <taxon>Mycoemilia</taxon>
    </lineage>
</organism>
<dbReference type="GO" id="GO:0003755">
    <property type="term" value="F:peptidyl-prolyl cis-trans isomerase activity"/>
    <property type="evidence" value="ECO:0007669"/>
    <property type="project" value="UniProtKB-UniRule"/>
</dbReference>
<dbReference type="EC" id="5.2.1.8" evidence="5"/>
<dbReference type="Gene3D" id="2.20.70.10">
    <property type="match status" value="1"/>
</dbReference>
<evidence type="ECO:0000256" key="5">
    <source>
        <dbReference type="RuleBase" id="RU363014"/>
    </source>
</evidence>
<dbReference type="GO" id="GO:0060255">
    <property type="term" value="P:regulation of macromolecule metabolic process"/>
    <property type="evidence" value="ECO:0007669"/>
    <property type="project" value="UniProtKB-ARBA"/>
</dbReference>
<dbReference type="GO" id="GO:0005634">
    <property type="term" value="C:nucleus"/>
    <property type="evidence" value="ECO:0007669"/>
    <property type="project" value="TreeGrafter"/>
</dbReference>
<evidence type="ECO:0000256" key="1">
    <source>
        <dbReference type="ARBA" id="ARBA00000971"/>
    </source>
</evidence>
<sequence length="181" mass="20082">MDVPAHQSALPPNWIVRMSKSRKLPYYYNTQTGKSQWTPPDPSETPAAPTTTQDHQQQQQTTSNNATSGGGKIRVSHLLVKHAESRRPSSWKQAHITRTKQEALELIEGYQEDIENGDATLEKLARTQSDCSSARNGGDLEWFGRGQMQPAFEQAAFALNVGELSKPVWSDSGVHLILRTG</sequence>
<reference evidence="9" key="1">
    <citation type="submission" date="2022-07" db="EMBL/GenBank/DDBJ databases">
        <title>Phylogenomic reconstructions and comparative analyses of Kickxellomycotina fungi.</title>
        <authorList>
            <person name="Reynolds N.K."/>
            <person name="Stajich J.E."/>
            <person name="Barry K."/>
            <person name="Grigoriev I.V."/>
            <person name="Crous P."/>
            <person name="Smith M.E."/>
        </authorList>
    </citation>
    <scope>NUCLEOTIDE SEQUENCE</scope>
    <source>
        <strain evidence="9">NBRC 100468</strain>
    </source>
</reference>
<dbReference type="InterPro" id="IPR001202">
    <property type="entry name" value="WW_dom"/>
</dbReference>
<dbReference type="PANTHER" id="PTHR10657">
    <property type="entry name" value="PEPTIDYL-PROLYL CIS-TRANS ISOMERASE"/>
    <property type="match status" value="1"/>
</dbReference>
<feature type="domain" description="PpiC" evidence="8">
    <location>
        <begin position="70"/>
        <end position="181"/>
    </location>
</feature>
<proteinExistence type="predicted"/>
<evidence type="ECO:0000259" key="7">
    <source>
        <dbReference type="PROSITE" id="PS50020"/>
    </source>
</evidence>
<dbReference type="Proteomes" id="UP001150538">
    <property type="component" value="Unassembled WGS sequence"/>
</dbReference>
<evidence type="ECO:0000256" key="6">
    <source>
        <dbReference type="SAM" id="MobiDB-lite"/>
    </source>
</evidence>
<dbReference type="SMART" id="SM00456">
    <property type="entry name" value="WW"/>
    <property type="match status" value="1"/>
</dbReference>
<comment type="catalytic activity">
    <reaction evidence="1 5">
        <text>[protein]-peptidylproline (omega=180) = [protein]-peptidylproline (omega=0)</text>
        <dbReference type="Rhea" id="RHEA:16237"/>
        <dbReference type="Rhea" id="RHEA-COMP:10747"/>
        <dbReference type="Rhea" id="RHEA-COMP:10748"/>
        <dbReference type="ChEBI" id="CHEBI:83833"/>
        <dbReference type="ChEBI" id="CHEBI:83834"/>
        <dbReference type="EC" id="5.2.1.8"/>
    </reaction>
</comment>
<feature type="domain" description="WW" evidence="7">
    <location>
        <begin position="8"/>
        <end position="42"/>
    </location>
</feature>
<name>A0A9W7ZSF4_9FUNG</name>
<dbReference type="InterPro" id="IPR046357">
    <property type="entry name" value="PPIase_dom_sf"/>
</dbReference>
<dbReference type="PROSITE" id="PS50198">
    <property type="entry name" value="PPIC_PPIASE_2"/>
    <property type="match status" value="1"/>
</dbReference>
<dbReference type="OrthoDB" id="2530521at2759"/>
<dbReference type="InterPro" id="IPR000297">
    <property type="entry name" value="PPIase_PpiC"/>
</dbReference>
<dbReference type="PANTHER" id="PTHR10657:SF4">
    <property type="entry name" value="PEPTIDYL-PROLYL CIS-TRANS ISOMERASE-RELATED"/>
    <property type="match status" value="1"/>
</dbReference>
<accession>A0A9W7ZSF4</accession>
<protein>
    <recommendedName>
        <fullName evidence="5">Peptidyl-prolyl cis-trans isomerase</fullName>
        <ecNumber evidence="5">5.2.1.8</ecNumber>
    </recommendedName>
</protein>
<comment type="caution">
    <text evidence="9">The sequence shown here is derived from an EMBL/GenBank/DDBJ whole genome shotgun (WGS) entry which is preliminary data.</text>
</comment>
<dbReference type="PROSITE" id="PS50020">
    <property type="entry name" value="WW_DOMAIN_2"/>
    <property type="match status" value="1"/>
</dbReference>
<evidence type="ECO:0000256" key="2">
    <source>
        <dbReference type="ARBA" id="ARBA00023110"/>
    </source>
</evidence>
<keyword evidence="3 4" id="KW-0413">Isomerase</keyword>
<evidence type="ECO:0000313" key="9">
    <source>
        <dbReference type="EMBL" id="KAJ1912371.1"/>
    </source>
</evidence>
<dbReference type="FunFam" id="3.10.50.40:FF:000010">
    <property type="entry name" value="Peptidyl-prolyl cis-trans isomerase Pin1"/>
    <property type="match status" value="1"/>
</dbReference>
<dbReference type="EMBL" id="JANBPU010000352">
    <property type="protein sequence ID" value="KAJ1912371.1"/>
    <property type="molecule type" value="Genomic_DNA"/>
</dbReference>
<feature type="compositionally biased region" description="Low complexity" evidence="6">
    <location>
        <begin position="45"/>
        <end position="62"/>
    </location>
</feature>
<dbReference type="GO" id="GO:0005829">
    <property type="term" value="C:cytosol"/>
    <property type="evidence" value="ECO:0007669"/>
    <property type="project" value="TreeGrafter"/>
</dbReference>
<dbReference type="PROSITE" id="PS01159">
    <property type="entry name" value="WW_DOMAIN_1"/>
    <property type="match status" value="1"/>
</dbReference>
<dbReference type="SUPFAM" id="SSF51045">
    <property type="entry name" value="WW domain"/>
    <property type="match status" value="1"/>
</dbReference>
<evidence type="ECO:0000256" key="3">
    <source>
        <dbReference type="ARBA" id="ARBA00023235"/>
    </source>
</evidence>
<gene>
    <name evidence="9" type="primary">PIN1</name>
    <name evidence="9" type="ORF">H4219_005631</name>
</gene>
<dbReference type="InterPro" id="IPR051370">
    <property type="entry name" value="PPIase_Pin1"/>
</dbReference>
<dbReference type="AlphaFoldDB" id="A0A9W7ZSF4"/>
<dbReference type="CDD" id="cd00201">
    <property type="entry name" value="WW"/>
    <property type="match status" value="1"/>
</dbReference>
<evidence type="ECO:0000313" key="10">
    <source>
        <dbReference type="Proteomes" id="UP001150538"/>
    </source>
</evidence>
<dbReference type="Pfam" id="PF00397">
    <property type="entry name" value="WW"/>
    <property type="match status" value="1"/>
</dbReference>
<dbReference type="InterPro" id="IPR036020">
    <property type="entry name" value="WW_dom_sf"/>
</dbReference>
<keyword evidence="2 4" id="KW-0697">Rotamase</keyword>
<dbReference type="GO" id="GO:0080090">
    <property type="term" value="P:regulation of primary metabolic process"/>
    <property type="evidence" value="ECO:0007669"/>
    <property type="project" value="UniProtKB-ARBA"/>
</dbReference>
<evidence type="ECO:0000259" key="8">
    <source>
        <dbReference type="PROSITE" id="PS50198"/>
    </source>
</evidence>